<keyword evidence="3" id="KW-1185">Reference proteome</keyword>
<gene>
    <name evidence="2" type="ORF">FWILDA_LOCUS15410</name>
</gene>
<evidence type="ECO:0000313" key="2">
    <source>
        <dbReference type="EMBL" id="CAI2192109.1"/>
    </source>
</evidence>
<sequence length="90" mass="9593">LSLINAFPHQLQKKTTSFVRCPPPKGSNTSPHLLPVIPGKPDTLTVFGTLDSDITAMSRPVCKDAGCPIQAKSSFSTNVDIPTPISLTTF</sequence>
<protein>
    <submittedName>
        <fullName evidence="2">19080_t:CDS:1</fullName>
    </submittedName>
</protein>
<name>A0A9W4X029_9GLOM</name>
<comment type="caution">
    <text evidence="2">The sequence shown here is derived from an EMBL/GenBank/DDBJ whole genome shotgun (WGS) entry which is preliminary data.</text>
</comment>
<reference evidence="2" key="1">
    <citation type="submission" date="2022-08" db="EMBL/GenBank/DDBJ databases">
        <authorList>
            <person name="Kallberg Y."/>
            <person name="Tangrot J."/>
            <person name="Rosling A."/>
        </authorList>
    </citation>
    <scope>NUCLEOTIDE SEQUENCE</scope>
    <source>
        <strain evidence="2">Wild A</strain>
    </source>
</reference>
<dbReference type="EMBL" id="CAMKVN010008033">
    <property type="protein sequence ID" value="CAI2192109.1"/>
    <property type="molecule type" value="Genomic_DNA"/>
</dbReference>
<feature type="region of interest" description="Disordered" evidence="1">
    <location>
        <begin position="15"/>
        <end position="35"/>
    </location>
</feature>
<evidence type="ECO:0000313" key="3">
    <source>
        <dbReference type="Proteomes" id="UP001153678"/>
    </source>
</evidence>
<dbReference type="AlphaFoldDB" id="A0A9W4X029"/>
<dbReference type="Proteomes" id="UP001153678">
    <property type="component" value="Unassembled WGS sequence"/>
</dbReference>
<evidence type="ECO:0000256" key="1">
    <source>
        <dbReference type="SAM" id="MobiDB-lite"/>
    </source>
</evidence>
<organism evidence="2 3">
    <name type="scientific">Funneliformis geosporum</name>
    <dbReference type="NCBI Taxonomy" id="1117311"/>
    <lineage>
        <taxon>Eukaryota</taxon>
        <taxon>Fungi</taxon>
        <taxon>Fungi incertae sedis</taxon>
        <taxon>Mucoromycota</taxon>
        <taxon>Glomeromycotina</taxon>
        <taxon>Glomeromycetes</taxon>
        <taxon>Glomerales</taxon>
        <taxon>Glomeraceae</taxon>
        <taxon>Funneliformis</taxon>
    </lineage>
</organism>
<proteinExistence type="predicted"/>
<feature type="non-terminal residue" evidence="2">
    <location>
        <position position="1"/>
    </location>
</feature>
<accession>A0A9W4X029</accession>